<dbReference type="Pfam" id="PF03171">
    <property type="entry name" value="2OG-FeII_Oxy"/>
    <property type="match status" value="1"/>
</dbReference>
<evidence type="ECO:0000313" key="4">
    <source>
        <dbReference type="EMBL" id="KAK1354694.1"/>
    </source>
</evidence>
<evidence type="ECO:0000313" key="5">
    <source>
        <dbReference type="Proteomes" id="UP001237642"/>
    </source>
</evidence>
<dbReference type="InterPro" id="IPR027443">
    <property type="entry name" value="IPNS-like_sf"/>
</dbReference>
<dbReference type="PANTHER" id="PTHR47991">
    <property type="entry name" value="OXOGLUTARATE/IRON-DEPENDENT DIOXYGENASE"/>
    <property type="match status" value="1"/>
</dbReference>
<keyword evidence="1" id="KW-0479">Metal-binding</keyword>
<evidence type="ECO:0000256" key="1">
    <source>
        <dbReference type="ARBA" id="ARBA00022723"/>
    </source>
</evidence>
<name>A0AAD8M019_9APIA</name>
<dbReference type="PROSITE" id="PS51471">
    <property type="entry name" value="FE2OG_OXY"/>
    <property type="match status" value="1"/>
</dbReference>
<proteinExistence type="predicted"/>
<gene>
    <name evidence="4" type="ORF">POM88_047950</name>
</gene>
<evidence type="ECO:0000259" key="3">
    <source>
        <dbReference type="PROSITE" id="PS51471"/>
    </source>
</evidence>
<dbReference type="GO" id="GO:0046872">
    <property type="term" value="F:metal ion binding"/>
    <property type="evidence" value="ECO:0007669"/>
    <property type="project" value="UniProtKB-KW"/>
</dbReference>
<evidence type="ECO:0000256" key="2">
    <source>
        <dbReference type="ARBA" id="ARBA00023004"/>
    </source>
</evidence>
<dbReference type="SUPFAM" id="SSF51197">
    <property type="entry name" value="Clavaminate synthase-like"/>
    <property type="match status" value="1"/>
</dbReference>
<reference evidence="4" key="1">
    <citation type="submission" date="2023-02" db="EMBL/GenBank/DDBJ databases">
        <title>Genome of toxic invasive species Heracleum sosnowskyi carries increased number of genes despite the absence of recent whole-genome duplications.</title>
        <authorList>
            <person name="Schelkunov M."/>
            <person name="Shtratnikova V."/>
            <person name="Makarenko M."/>
            <person name="Klepikova A."/>
            <person name="Omelchenko D."/>
            <person name="Novikova G."/>
            <person name="Obukhova E."/>
            <person name="Bogdanov V."/>
            <person name="Penin A."/>
            <person name="Logacheva M."/>
        </authorList>
    </citation>
    <scope>NUCLEOTIDE SEQUENCE</scope>
    <source>
        <strain evidence="4">Hsosn_3</strain>
        <tissue evidence="4">Leaf</tissue>
    </source>
</reference>
<accession>A0AAD8M019</accession>
<dbReference type="AlphaFoldDB" id="A0AAD8M019"/>
<organism evidence="4 5">
    <name type="scientific">Heracleum sosnowskyi</name>
    <dbReference type="NCBI Taxonomy" id="360622"/>
    <lineage>
        <taxon>Eukaryota</taxon>
        <taxon>Viridiplantae</taxon>
        <taxon>Streptophyta</taxon>
        <taxon>Embryophyta</taxon>
        <taxon>Tracheophyta</taxon>
        <taxon>Spermatophyta</taxon>
        <taxon>Magnoliopsida</taxon>
        <taxon>eudicotyledons</taxon>
        <taxon>Gunneridae</taxon>
        <taxon>Pentapetalae</taxon>
        <taxon>asterids</taxon>
        <taxon>campanulids</taxon>
        <taxon>Apiales</taxon>
        <taxon>Apiaceae</taxon>
        <taxon>Apioideae</taxon>
        <taxon>apioid superclade</taxon>
        <taxon>Tordylieae</taxon>
        <taxon>Tordyliinae</taxon>
        <taxon>Heracleum</taxon>
    </lineage>
</organism>
<dbReference type="EMBL" id="JAUIZM010000011">
    <property type="protein sequence ID" value="KAK1354694.1"/>
    <property type="molecule type" value="Genomic_DNA"/>
</dbReference>
<reference evidence="4" key="2">
    <citation type="submission" date="2023-05" db="EMBL/GenBank/DDBJ databases">
        <authorList>
            <person name="Schelkunov M.I."/>
        </authorList>
    </citation>
    <scope>NUCLEOTIDE SEQUENCE</scope>
    <source>
        <strain evidence="4">Hsosn_3</strain>
        <tissue evidence="4">Leaf</tissue>
    </source>
</reference>
<dbReference type="Proteomes" id="UP001237642">
    <property type="component" value="Unassembled WGS sequence"/>
</dbReference>
<sequence length="136" mass="15137">MGSSQHSGTSSITILLQDDGVDGLQINHNGGWVPVKPIPNSLVVNIGDVMEIWRNGKYKSIKHKAVTSGTKERISLATFVCPQMEVDIEPLKQMLDTPEQGRLYKKVNYGEYLMNSLGRKLEGKEYIADNASKEEM</sequence>
<comment type="caution">
    <text evidence="4">The sequence shown here is derived from an EMBL/GenBank/DDBJ whole genome shotgun (WGS) entry which is preliminary data.</text>
</comment>
<dbReference type="InterPro" id="IPR050295">
    <property type="entry name" value="Plant_2OG-oxidoreductases"/>
</dbReference>
<dbReference type="InterPro" id="IPR044861">
    <property type="entry name" value="IPNS-like_FE2OG_OXY"/>
</dbReference>
<feature type="domain" description="Fe2OG dioxygenase" evidence="3">
    <location>
        <begin position="1"/>
        <end position="82"/>
    </location>
</feature>
<dbReference type="InterPro" id="IPR005123">
    <property type="entry name" value="Oxoglu/Fe-dep_dioxygenase_dom"/>
</dbReference>
<keyword evidence="2" id="KW-0408">Iron</keyword>
<keyword evidence="5" id="KW-1185">Reference proteome</keyword>
<dbReference type="Gene3D" id="2.60.120.330">
    <property type="entry name" value="B-lactam Antibiotic, Isopenicillin N Synthase, Chain"/>
    <property type="match status" value="1"/>
</dbReference>
<protein>
    <submittedName>
        <fullName evidence="4">ACC oxidase</fullName>
    </submittedName>
</protein>